<evidence type="ECO:0000256" key="1">
    <source>
        <dbReference type="SAM" id="MobiDB-lite"/>
    </source>
</evidence>
<feature type="compositionally biased region" description="Basic residues" evidence="1">
    <location>
        <begin position="138"/>
        <end position="147"/>
    </location>
</feature>
<sequence>SGRRETSHQRFRTKVRNVAQHAREVPGHSAGIERTGVLLRRGVQGVFLRSRPGHFPSHPELLPDGQVALPETRMPHQLRRGAGVLRYLTRRDRRLLLRGLPRQEERERGEVDGRQTVRERRPESSPAHQHQTEDVARFRKSSHFHSR</sequence>
<feature type="compositionally biased region" description="Basic and acidic residues" evidence="1">
    <location>
        <begin position="101"/>
        <end position="123"/>
    </location>
</feature>
<evidence type="ECO:0000313" key="2">
    <source>
        <dbReference type="EMBL" id="JAS12472.1"/>
    </source>
</evidence>
<dbReference type="AlphaFoldDB" id="A0A1B6CGA6"/>
<protein>
    <submittedName>
        <fullName evidence="2">Uncharacterized protein</fullName>
    </submittedName>
</protein>
<feature type="non-terminal residue" evidence="2">
    <location>
        <position position="1"/>
    </location>
</feature>
<organism evidence="2">
    <name type="scientific">Clastoptera arizonana</name>
    <name type="common">Arizona spittle bug</name>
    <dbReference type="NCBI Taxonomy" id="38151"/>
    <lineage>
        <taxon>Eukaryota</taxon>
        <taxon>Metazoa</taxon>
        <taxon>Ecdysozoa</taxon>
        <taxon>Arthropoda</taxon>
        <taxon>Hexapoda</taxon>
        <taxon>Insecta</taxon>
        <taxon>Pterygota</taxon>
        <taxon>Neoptera</taxon>
        <taxon>Paraneoptera</taxon>
        <taxon>Hemiptera</taxon>
        <taxon>Auchenorrhyncha</taxon>
        <taxon>Cercopoidea</taxon>
        <taxon>Clastopteridae</taxon>
        <taxon>Clastoptera</taxon>
    </lineage>
</organism>
<gene>
    <name evidence="2" type="ORF">g.45105</name>
</gene>
<name>A0A1B6CGA6_9HEMI</name>
<feature type="region of interest" description="Disordered" evidence="1">
    <location>
        <begin position="99"/>
        <end position="147"/>
    </location>
</feature>
<proteinExistence type="predicted"/>
<feature type="non-terminal residue" evidence="2">
    <location>
        <position position="147"/>
    </location>
</feature>
<accession>A0A1B6CGA6</accession>
<dbReference type="EMBL" id="GEDC01024826">
    <property type="protein sequence ID" value="JAS12472.1"/>
    <property type="molecule type" value="Transcribed_RNA"/>
</dbReference>
<reference evidence="2" key="1">
    <citation type="submission" date="2015-12" db="EMBL/GenBank/DDBJ databases">
        <title>De novo transcriptome assembly of four potential Pierce s Disease insect vectors from Arizona vineyards.</title>
        <authorList>
            <person name="Tassone E.E."/>
        </authorList>
    </citation>
    <scope>NUCLEOTIDE SEQUENCE</scope>
</reference>